<feature type="signal peptide" evidence="2">
    <location>
        <begin position="1"/>
        <end position="24"/>
    </location>
</feature>
<evidence type="ECO:0000313" key="3">
    <source>
        <dbReference type="EMBL" id="CAD8950253.1"/>
    </source>
</evidence>
<sequence length="203" mass="22649">MMRGRSIEGTSCVLALCVSFLCCAFPSCSTPLLDRCSTLGTTARDADTVKKTWVGMAWGLRGVSRDGTVPGESCICTGREGGRAVLRLRGGYTPKKTRKSVSKRKPLKLKYKIQKRVVQHYRKKRRLQRLEERDKKQKRAKGTLPPAAKPKLKFKDDHGWIVRANQDKRPGQDDDLQHLARGGTWGTGGAGLKKEKEKSKRVG</sequence>
<organism evidence="3">
    <name type="scientific">Hemiselmis andersenii</name>
    <name type="common">Cryptophyte alga</name>
    <dbReference type="NCBI Taxonomy" id="464988"/>
    <lineage>
        <taxon>Eukaryota</taxon>
        <taxon>Cryptophyceae</taxon>
        <taxon>Cryptomonadales</taxon>
        <taxon>Hemiselmidaceae</taxon>
        <taxon>Hemiselmis</taxon>
    </lineage>
</organism>
<accession>A0A6T8IFH9</accession>
<feature type="compositionally biased region" description="Basic and acidic residues" evidence="1">
    <location>
        <begin position="153"/>
        <end position="178"/>
    </location>
</feature>
<keyword evidence="2" id="KW-0732">Signal</keyword>
<proteinExistence type="predicted"/>
<dbReference type="AlphaFoldDB" id="A0A6T8IFH9"/>
<feature type="compositionally biased region" description="Basic and acidic residues" evidence="1">
    <location>
        <begin position="192"/>
        <end position="203"/>
    </location>
</feature>
<protein>
    <submittedName>
        <fullName evidence="3">Uncharacterized protein</fullName>
    </submittedName>
</protein>
<reference evidence="3" key="1">
    <citation type="submission" date="2021-01" db="EMBL/GenBank/DDBJ databases">
        <authorList>
            <person name="Corre E."/>
            <person name="Pelletier E."/>
            <person name="Niang G."/>
            <person name="Scheremetjew M."/>
            <person name="Finn R."/>
            <person name="Kale V."/>
            <person name="Holt S."/>
            <person name="Cochrane G."/>
            <person name="Meng A."/>
            <person name="Brown T."/>
            <person name="Cohen L."/>
        </authorList>
    </citation>
    <scope>NUCLEOTIDE SEQUENCE</scope>
    <source>
        <strain evidence="3">CCMP644</strain>
    </source>
</reference>
<evidence type="ECO:0000256" key="2">
    <source>
        <dbReference type="SAM" id="SignalP"/>
    </source>
</evidence>
<evidence type="ECO:0000256" key="1">
    <source>
        <dbReference type="SAM" id="MobiDB-lite"/>
    </source>
</evidence>
<feature type="chain" id="PRO_5030159778" evidence="2">
    <location>
        <begin position="25"/>
        <end position="203"/>
    </location>
</feature>
<name>A0A6T8IFH9_HEMAN</name>
<gene>
    <name evidence="3" type="ORF">HAND00432_LOCUS4772</name>
</gene>
<feature type="region of interest" description="Disordered" evidence="1">
    <location>
        <begin position="125"/>
        <end position="203"/>
    </location>
</feature>
<dbReference type="EMBL" id="HBFX01007936">
    <property type="protein sequence ID" value="CAD8950253.1"/>
    <property type="molecule type" value="Transcribed_RNA"/>
</dbReference>